<keyword evidence="3" id="KW-1185">Reference proteome</keyword>
<reference evidence="3" key="1">
    <citation type="journal article" date="2017" name="Nat. Microbiol.">
        <title>Global analysis of biosynthetic gene clusters reveals vast potential of secondary metabolite production in Penicillium species.</title>
        <authorList>
            <person name="Nielsen J.C."/>
            <person name="Grijseels S."/>
            <person name="Prigent S."/>
            <person name="Ji B."/>
            <person name="Dainat J."/>
            <person name="Nielsen K.F."/>
            <person name="Frisvad J.C."/>
            <person name="Workman M."/>
            <person name="Nielsen J."/>
        </authorList>
    </citation>
    <scope>NUCLEOTIDE SEQUENCE [LARGE SCALE GENOMIC DNA]</scope>
    <source>
        <strain evidence="3">IBT 29525</strain>
    </source>
</reference>
<dbReference type="EMBL" id="MDYO01000077">
    <property type="protein sequence ID" value="OQD87448.1"/>
    <property type="molecule type" value="Genomic_DNA"/>
</dbReference>
<organism evidence="2 3">
    <name type="scientific">Penicillium solitum</name>
    <dbReference type="NCBI Taxonomy" id="60172"/>
    <lineage>
        <taxon>Eukaryota</taxon>
        <taxon>Fungi</taxon>
        <taxon>Dikarya</taxon>
        <taxon>Ascomycota</taxon>
        <taxon>Pezizomycotina</taxon>
        <taxon>Eurotiomycetes</taxon>
        <taxon>Eurotiomycetidae</taxon>
        <taxon>Eurotiales</taxon>
        <taxon>Aspergillaceae</taxon>
        <taxon>Penicillium</taxon>
    </lineage>
</organism>
<proteinExistence type="predicted"/>
<dbReference type="Pfam" id="PF13391">
    <property type="entry name" value="HNH_2"/>
    <property type="match status" value="1"/>
</dbReference>
<dbReference type="STRING" id="60172.A0A1V6QE00"/>
<dbReference type="InterPro" id="IPR003615">
    <property type="entry name" value="HNH_nuc"/>
</dbReference>
<evidence type="ECO:0000259" key="1">
    <source>
        <dbReference type="Pfam" id="PF13391"/>
    </source>
</evidence>
<gene>
    <name evidence="2" type="ORF">PENSOL_c077G06768</name>
</gene>
<dbReference type="Proteomes" id="UP000191612">
    <property type="component" value="Unassembled WGS sequence"/>
</dbReference>
<protein>
    <recommendedName>
        <fullName evidence="1">HNH nuclease domain-containing protein</fullName>
    </recommendedName>
</protein>
<accession>A0A1V6QE00</accession>
<dbReference type="AlphaFoldDB" id="A0A1V6QE00"/>
<evidence type="ECO:0000313" key="3">
    <source>
        <dbReference type="Proteomes" id="UP000191612"/>
    </source>
</evidence>
<feature type="domain" description="HNH nuclease" evidence="1">
    <location>
        <begin position="66"/>
        <end position="126"/>
    </location>
</feature>
<sequence>MVTIKSRATGQQMPLNTEPLEVGDYDIFCARDNIELTDDMCVRRVISHSNSDEGAPSEKNWGDWSGYEAAHIFPMEKETLWNQHNLIRWITNTTGRHNATINSVQNGMLVGAQMHGPFDNFLVSVNPDDGYKTTHFGGDGWGVDGRVLDPVCRDTNDPNRVADNLLRWHFRQSVLANMKGAGEPIFEHDFPPGTDVMKEILQGPCSAERMELELCSRLQGTQQEKGDGCISTK</sequence>
<evidence type="ECO:0000313" key="2">
    <source>
        <dbReference type="EMBL" id="OQD87448.1"/>
    </source>
</evidence>
<comment type="caution">
    <text evidence="2">The sequence shown here is derived from an EMBL/GenBank/DDBJ whole genome shotgun (WGS) entry which is preliminary data.</text>
</comment>
<name>A0A1V6QE00_9EURO</name>